<protein>
    <recommendedName>
        <fullName evidence="4">Flagellin</fullName>
    </recommendedName>
</protein>
<dbReference type="InterPro" id="IPR046358">
    <property type="entry name" value="Flagellin_C"/>
</dbReference>
<evidence type="ECO:0000256" key="3">
    <source>
        <dbReference type="ARBA" id="ARBA00023143"/>
    </source>
</evidence>
<comment type="subcellular location">
    <subcellularLocation>
        <location evidence="4">Secreted</location>
    </subcellularLocation>
    <subcellularLocation>
        <location evidence="4">Bacterial flagellum</location>
    </subcellularLocation>
</comment>
<dbReference type="EMBL" id="UPXX01000013">
    <property type="protein sequence ID" value="VBB42448.1"/>
    <property type="molecule type" value="Genomic_DNA"/>
</dbReference>
<dbReference type="GO" id="GO:0009288">
    <property type="term" value="C:bacterial-type flagellum"/>
    <property type="evidence" value="ECO:0007669"/>
    <property type="project" value="UniProtKB-SubCell"/>
</dbReference>
<reference evidence="7" key="1">
    <citation type="submission" date="2018-07" db="EMBL/GenBank/DDBJ databases">
        <authorList>
            <consortium name="Genoscope - CEA"/>
            <person name="William W."/>
        </authorList>
    </citation>
    <scope>NUCLEOTIDE SEQUENCE</scope>
    <source>
        <strain evidence="7">IK1</strain>
    </source>
</reference>
<dbReference type="GO" id="GO:0005198">
    <property type="term" value="F:structural molecule activity"/>
    <property type="evidence" value="ECO:0007669"/>
    <property type="project" value="UniProtKB-UniRule"/>
</dbReference>
<organism evidence="7">
    <name type="scientific">Uncultured Desulfatiglans sp</name>
    <dbReference type="NCBI Taxonomy" id="1748965"/>
    <lineage>
        <taxon>Bacteria</taxon>
        <taxon>Pseudomonadati</taxon>
        <taxon>Thermodesulfobacteriota</taxon>
        <taxon>Desulfobacteria</taxon>
        <taxon>Desulfatiglandales</taxon>
        <taxon>Desulfatiglandaceae</taxon>
        <taxon>Desulfatiglans</taxon>
        <taxon>environmental samples</taxon>
    </lineage>
</organism>
<evidence type="ECO:0000259" key="6">
    <source>
        <dbReference type="Pfam" id="PF00700"/>
    </source>
</evidence>
<keyword evidence="7" id="KW-0969">Cilium</keyword>
<dbReference type="InterPro" id="IPR001492">
    <property type="entry name" value="Flagellin"/>
</dbReference>
<dbReference type="InterPro" id="IPR001029">
    <property type="entry name" value="Flagellin_N"/>
</dbReference>
<proteinExistence type="inferred from homology"/>
<dbReference type="AlphaFoldDB" id="A0A653A3E5"/>
<dbReference type="InterPro" id="IPR042187">
    <property type="entry name" value="Flagellin_C_sub2"/>
</dbReference>
<evidence type="ECO:0000256" key="2">
    <source>
        <dbReference type="ARBA" id="ARBA00022525"/>
    </source>
</evidence>
<comment type="function">
    <text evidence="4">Flagellin is the subunit protein which polymerizes to form the filaments of bacterial flagella.</text>
</comment>
<dbReference type="PANTHER" id="PTHR42792:SF2">
    <property type="entry name" value="FLAGELLIN"/>
    <property type="match status" value="1"/>
</dbReference>
<keyword evidence="7" id="KW-0966">Cell projection</keyword>
<evidence type="ECO:0000256" key="4">
    <source>
        <dbReference type="RuleBase" id="RU362073"/>
    </source>
</evidence>
<gene>
    <name evidence="7" type="ORF">TRIP_B200588</name>
</gene>
<evidence type="ECO:0000259" key="5">
    <source>
        <dbReference type="Pfam" id="PF00669"/>
    </source>
</evidence>
<keyword evidence="7" id="KW-0282">Flagellum</keyword>
<accession>A0A653A3E5</accession>
<evidence type="ECO:0000256" key="1">
    <source>
        <dbReference type="ARBA" id="ARBA00005709"/>
    </source>
</evidence>
<sequence>MALTIQNNIMALTAANNLARSYNGLSKSINRLSSGLRINGAADDAAGLAVRELMRSDVEVLNQGIRNANDAISMLQTMDGAASVIDEKLIRMKELAEQAATGTYSTDQRQIMHDEFAAMRDEIERIAQATEFNGTKMLDGTVAASATAQVMGVAEDQANLSAGTITVVSAFTAFESGETLTFSYKGHDGSLGTLTSVITSSDTGADLVSWLNANSATTGFVASWTSGEGLALTNQTAGASESEALFSDASGNTYVFSTSESDGSEGTDESYGSVTIHFGTGNDATEDYYSVQNQNMTASGLGIADLSIASQESAQAALETLDDAIIQKDEGRAHFGAMMNRLENTVTNLTIQSENIQAAESQISDVDVAFEMTNFMNLQVKAQAAIAMLAQANSLPQLATRLLG</sequence>
<feature type="domain" description="Flagellin N-terminal" evidence="5">
    <location>
        <begin position="5"/>
        <end position="141"/>
    </location>
</feature>
<keyword evidence="2 4" id="KW-0964">Secreted</keyword>
<dbReference type="Gene3D" id="1.20.1330.10">
    <property type="entry name" value="f41 fragment of flagellin, N-terminal domain"/>
    <property type="match status" value="1"/>
</dbReference>
<dbReference type="PANTHER" id="PTHR42792">
    <property type="entry name" value="FLAGELLIN"/>
    <property type="match status" value="1"/>
</dbReference>
<comment type="similarity">
    <text evidence="1 4">Belongs to the bacterial flagellin family.</text>
</comment>
<evidence type="ECO:0000313" key="7">
    <source>
        <dbReference type="EMBL" id="VBB42448.1"/>
    </source>
</evidence>
<dbReference type="Pfam" id="PF00669">
    <property type="entry name" value="Flagellin_N"/>
    <property type="match status" value="1"/>
</dbReference>
<dbReference type="Gene3D" id="3.30.70.2120">
    <property type="match status" value="1"/>
</dbReference>
<name>A0A653A3E5_UNCDX</name>
<keyword evidence="3 4" id="KW-0975">Bacterial flagellum</keyword>
<feature type="domain" description="Flagellin C-terminal" evidence="6">
    <location>
        <begin position="319"/>
        <end position="403"/>
    </location>
</feature>
<dbReference type="Pfam" id="PF00700">
    <property type="entry name" value="Flagellin_C"/>
    <property type="match status" value="1"/>
</dbReference>
<dbReference type="Gene3D" id="6.10.10.10">
    <property type="entry name" value="Flagellar export chaperone, C-terminal domain"/>
    <property type="match status" value="1"/>
</dbReference>
<dbReference type="SUPFAM" id="SSF64518">
    <property type="entry name" value="Phase 1 flagellin"/>
    <property type="match status" value="1"/>
</dbReference>
<dbReference type="InterPro" id="IPR010810">
    <property type="entry name" value="Flagellin_hook_IN_motif"/>
</dbReference>
<dbReference type="Pfam" id="PF07196">
    <property type="entry name" value="Flagellin_IN"/>
    <property type="match status" value="1"/>
</dbReference>
<dbReference type="PRINTS" id="PR00207">
    <property type="entry name" value="FLAGELLIN"/>
</dbReference>
<dbReference type="GO" id="GO:0005576">
    <property type="term" value="C:extracellular region"/>
    <property type="evidence" value="ECO:0007669"/>
    <property type="project" value="UniProtKB-SubCell"/>
</dbReference>